<dbReference type="Proteomes" id="UP000274922">
    <property type="component" value="Unassembled WGS sequence"/>
</dbReference>
<dbReference type="Pfam" id="PF00270">
    <property type="entry name" value="DEAD"/>
    <property type="match status" value="1"/>
</dbReference>
<dbReference type="EMBL" id="ML014225">
    <property type="protein sequence ID" value="RKP00276.1"/>
    <property type="molecule type" value="Genomic_DNA"/>
</dbReference>
<keyword evidence="16" id="KW-1185">Reference proteome</keyword>
<dbReference type="InterPro" id="IPR044742">
    <property type="entry name" value="DEAD/DEAH_RhlB"/>
</dbReference>
<evidence type="ECO:0000256" key="9">
    <source>
        <dbReference type="ARBA" id="ARBA00022840"/>
    </source>
</evidence>
<evidence type="ECO:0000313" key="16">
    <source>
        <dbReference type="Proteomes" id="UP000274922"/>
    </source>
</evidence>
<evidence type="ECO:0000256" key="3">
    <source>
        <dbReference type="ARBA" id="ARBA00012552"/>
    </source>
</evidence>
<evidence type="ECO:0000256" key="12">
    <source>
        <dbReference type="RuleBase" id="RU000492"/>
    </source>
</evidence>
<dbReference type="InterPro" id="IPR014001">
    <property type="entry name" value="Helicase_ATP-bd"/>
</dbReference>
<reference evidence="16" key="1">
    <citation type="journal article" date="2018" name="Nat. Microbiol.">
        <title>Leveraging single-cell genomics to expand the fungal tree of life.</title>
        <authorList>
            <person name="Ahrendt S.R."/>
            <person name="Quandt C.A."/>
            <person name="Ciobanu D."/>
            <person name="Clum A."/>
            <person name="Salamov A."/>
            <person name="Andreopoulos B."/>
            <person name="Cheng J.F."/>
            <person name="Woyke T."/>
            <person name="Pelin A."/>
            <person name="Henrissat B."/>
            <person name="Reynolds N.K."/>
            <person name="Benny G.L."/>
            <person name="Smith M.E."/>
            <person name="James T.Y."/>
            <person name="Grigoriev I.V."/>
        </authorList>
    </citation>
    <scope>NUCLEOTIDE SEQUENCE [LARGE SCALE GENOMIC DNA]</scope>
    <source>
        <strain evidence="16">ATCC 52028</strain>
    </source>
</reference>
<dbReference type="GO" id="GO:0003676">
    <property type="term" value="F:nucleic acid binding"/>
    <property type="evidence" value="ECO:0007669"/>
    <property type="project" value="InterPro"/>
</dbReference>
<dbReference type="CDD" id="cd18787">
    <property type="entry name" value="SF2_C_DEAD"/>
    <property type="match status" value="1"/>
</dbReference>
<dbReference type="SMART" id="SM00487">
    <property type="entry name" value="DEXDc"/>
    <property type="match status" value="1"/>
</dbReference>
<name>A0A4P9X584_9FUNG</name>
<dbReference type="PROSITE" id="PS51194">
    <property type="entry name" value="HELICASE_CTER"/>
    <property type="match status" value="1"/>
</dbReference>
<dbReference type="FunFam" id="3.40.50.300:FF:000008">
    <property type="entry name" value="ATP-dependent RNA helicase RhlB"/>
    <property type="match status" value="1"/>
</dbReference>
<keyword evidence="4" id="KW-0690">Ribosome biogenesis</keyword>
<evidence type="ECO:0000256" key="2">
    <source>
        <dbReference type="ARBA" id="ARBA00009334"/>
    </source>
</evidence>
<comment type="subcellular location">
    <subcellularLocation>
        <location evidence="1">Nucleus</location>
        <location evidence="1">Nucleolus</location>
    </subcellularLocation>
</comment>
<dbReference type="InterPro" id="IPR000629">
    <property type="entry name" value="RNA-helicase_DEAD-box_CS"/>
</dbReference>
<dbReference type="AlphaFoldDB" id="A0A4P9X584"/>
<dbReference type="InterPro" id="IPR027417">
    <property type="entry name" value="P-loop_NTPase"/>
</dbReference>
<evidence type="ECO:0000256" key="4">
    <source>
        <dbReference type="ARBA" id="ARBA00022517"/>
    </source>
</evidence>
<evidence type="ECO:0000256" key="8">
    <source>
        <dbReference type="ARBA" id="ARBA00022806"/>
    </source>
</evidence>
<dbReference type="GO" id="GO:0016787">
    <property type="term" value="F:hydrolase activity"/>
    <property type="evidence" value="ECO:0007669"/>
    <property type="project" value="UniProtKB-KW"/>
</dbReference>
<dbReference type="GO" id="GO:0005524">
    <property type="term" value="F:ATP binding"/>
    <property type="evidence" value="ECO:0007669"/>
    <property type="project" value="UniProtKB-KW"/>
</dbReference>
<dbReference type="CDD" id="cd00268">
    <property type="entry name" value="DEADc"/>
    <property type="match status" value="1"/>
</dbReference>
<keyword evidence="6 12" id="KW-0547">Nucleotide-binding</keyword>
<feature type="domain" description="Helicase C-terminal" evidence="14">
    <location>
        <begin position="246"/>
        <end position="392"/>
    </location>
</feature>
<proteinExistence type="inferred from homology"/>
<organism evidence="15 16">
    <name type="scientific">Caulochytrium protostelioides</name>
    <dbReference type="NCBI Taxonomy" id="1555241"/>
    <lineage>
        <taxon>Eukaryota</taxon>
        <taxon>Fungi</taxon>
        <taxon>Fungi incertae sedis</taxon>
        <taxon>Chytridiomycota</taxon>
        <taxon>Chytridiomycota incertae sedis</taxon>
        <taxon>Chytridiomycetes</taxon>
        <taxon>Caulochytriales</taxon>
        <taxon>Caulochytriaceae</taxon>
        <taxon>Caulochytrium</taxon>
    </lineage>
</organism>
<dbReference type="SUPFAM" id="SSF52540">
    <property type="entry name" value="P-loop containing nucleoside triphosphate hydrolases"/>
    <property type="match status" value="1"/>
</dbReference>
<evidence type="ECO:0000256" key="11">
    <source>
        <dbReference type="ARBA" id="ARBA00037449"/>
    </source>
</evidence>
<dbReference type="STRING" id="1555241.A0A4P9X584"/>
<evidence type="ECO:0000259" key="13">
    <source>
        <dbReference type="PROSITE" id="PS51192"/>
    </source>
</evidence>
<dbReference type="PROSITE" id="PS00039">
    <property type="entry name" value="DEAD_ATP_HELICASE"/>
    <property type="match status" value="1"/>
</dbReference>
<dbReference type="PANTHER" id="PTHR47958">
    <property type="entry name" value="ATP-DEPENDENT RNA HELICASE DBP3"/>
    <property type="match status" value="1"/>
</dbReference>
<sequence>MKTQRIVISDGGFRPVLAFDQLVLNADVQATLKEYAAPTPVQAACWPPLLMGRDVVGIAATGSGKTMGFAVPAVQALSPQDAKKKAPSVLVLSPTRELAMQIMVQFEKFKHMRSVCIYGGVAKYDQRQAFRAGVDVVVATPGRMIDLLEEDPALFDLTQISYLVLDEADRMLDCGFEQSLKKILPFLPTQRQTVMFSATWPPAIQKLAETYLKDPVHVQVGSKDLSANAAITQIVEVVQPDDKEGRLLQLLKKYHNGKNRVLVFALYKMEASRVENRLRRANYNVGAIHGNLTQQQRSQALDQFRTGVCPLLVATDVAARGLDIPNVEVVINFTFPLTTEDYCHRIGRTGRAGAKGHAHTLFTHHDKAHSGALINVLREAKQPVPDDLMAFGTTVKKKLDPNYGAFCKDVDMSVKPTKITFGDDDSDA</sequence>
<comment type="similarity">
    <text evidence="2">Belongs to the DEAD box helicase family. DDX5/DBP2 subfamily.</text>
</comment>
<dbReference type="SMART" id="SM00490">
    <property type="entry name" value="HELICc"/>
    <property type="match status" value="1"/>
</dbReference>
<dbReference type="PROSITE" id="PS51192">
    <property type="entry name" value="HELICASE_ATP_BIND_1"/>
    <property type="match status" value="1"/>
</dbReference>
<keyword evidence="10" id="KW-0539">Nucleus</keyword>
<keyword evidence="5" id="KW-0698">rRNA processing</keyword>
<keyword evidence="8 12" id="KW-0347">Helicase</keyword>
<dbReference type="Gene3D" id="3.40.50.300">
    <property type="entry name" value="P-loop containing nucleotide triphosphate hydrolases"/>
    <property type="match status" value="2"/>
</dbReference>
<evidence type="ECO:0000256" key="10">
    <source>
        <dbReference type="ARBA" id="ARBA00023242"/>
    </source>
</evidence>
<dbReference type="InterPro" id="IPR001650">
    <property type="entry name" value="Helicase_C-like"/>
</dbReference>
<dbReference type="EC" id="3.6.4.13" evidence="3"/>
<accession>A0A4P9X584</accession>
<evidence type="ECO:0000313" key="15">
    <source>
        <dbReference type="EMBL" id="RKP00276.1"/>
    </source>
</evidence>
<dbReference type="InterPro" id="IPR011545">
    <property type="entry name" value="DEAD/DEAH_box_helicase_dom"/>
</dbReference>
<dbReference type="Pfam" id="PF00271">
    <property type="entry name" value="Helicase_C"/>
    <property type="match status" value="1"/>
</dbReference>
<dbReference type="OrthoDB" id="196131at2759"/>
<protein>
    <recommendedName>
        <fullName evidence="3">RNA helicase</fullName>
        <ecNumber evidence="3">3.6.4.13</ecNumber>
    </recommendedName>
</protein>
<evidence type="ECO:0000256" key="5">
    <source>
        <dbReference type="ARBA" id="ARBA00022552"/>
    </source>
</evidence>
<dbReference type="GO" id="GO:0003724">
    <property type="term" value="F:RNA helicase activity"/>
    <property type="evidence" value="ECO:0007669"/>
    <property type="project" value="UniProtKB-EC"/>
</dbReference>
<feature type="domain" description="Helicase ATP-binding" evidence="13">
    <location>
        <begin position="46"/>
        <end position="218"/>
    </location>
</feature>
<evidence type="ECO:0000256" key="6">
    <source>
        <dbReference type="ARBA" id="ARBA00022741"/>
    </source>
</evidence>
<evidence type="ECO:0000256" key="1">
    <source>
        <dbReference type="ARBA" id="ARBA00004604"/>
    </source>
</evidence>
<keyword evidence="9 12" id="KW-0067">ATP-binding</keyword>
<evidence type="ECO:0000259" key="14">
    <source>
        <dbReference type="PROSITE" id="PS51194"/>
    </source>
</evidence>
<comment type="function">
    <text evidence="11">ATP-dependent RNA helicase required for 60S ribosomal subunit synthesis. Involved in efficient pre-rRNA processing, predominantly at site A3, which is necessary for the normal formation of 25S and 5.8S rRNAs.</text>
</comment>
<evidence type="ECO:0000256" key="7">
    <source>
        <dbReference type="ARBA" id="ARBA00022801"/>
    </source>
</evidence>
<gene>
    <name evidence="15" type="ORF">CXG81DRAFT_13427</name>
</gene>
<keyword evidence="7 12" id="KW-0378">Hydrolase</keyword>